<dbReference type="PROSITE" id="PS50995">
    <property type="entry name" value="HTH_MARR_2"/>
    <property type="match status" value="1"/>
</dbReference>
<gene>
    <name evidence="2" type="ORF">Acy02nite_50990</name>
</gene>
<feature type="domain" description="HTH marR-type" evidence="1">
    <location>
        <begin position="1"/>
        <end position="101"/>
    </location>
</feature>
<proteinExistence type="predicted"/>
<comment type="caution">
    <text evidence="2">The sequence shown here is derived from an EMBL/GenBank/DDBJ whole genome shotgun (WGS) entry which is preliminary data.</text>
</comment>
<dbReference type="InterPro" id="IPR036390">
    <property type="entry name" value="WH_DNA-bd_sf"/>
</dbReference>
<sequence>MSVLAALADFGPHAQRDLSDRLSIDPSDMAKVIDQLAGTGHVGRARDDADRRRVLVTITLSGRELLAQLLKETAAVDDIVLSGLTPSEREQLHGLLLKVFTAARPQS</sequence>
<dbReference type="AlphaFoldDB" id="A0A919IKR6"/>
<dbReference type="SMART" id="SM00347">
    <property type="entry name" value="HTH_MARR"/>
    <property type="match status" value="1"/>
</dbReference>
<dbReference type="SUPFAM" id="SSF46785">
    <property type="entry name" value="Winged helix' DNA-binding domain"/>
    <property type="match status" value="1"/>
</dbReference>
<keyword evidence="3" id="KW-1185">Reference proteome</keyword>
<dbReference type="RefSeq" id="WP_203744710.1">
    <property type="nucleotide sequence ID" value="NZ_BAAAUC010000004.1"/>
</dbReference>
<dbReference type="InterPro" id="IPR036388">
    <property type="entry name" value="WH-like_DNA-bd_sf"/>
</dbReference>
<protein>
    <recommendedName>
        <fullName evidence="1">HTH marR-type domain-containing protein</fullName>
    </recommendedName>
</protein>
<dbReference type="PRINTS" id="PR00598">
    <property type="entry name" value="HTHMARR"/>
</dbReference>
<dbReference type="Gene3D" id="1.10.10.10">
    <property type="entry name" value="Winged helix-like DNA-binding domain superfamily/Winged helix DNA-binding domain"/>
    <property type="match status" value="1"/>
</dbReference>
<dbReference type="GO" id="GO:0006950">
    <property type="term" value="P:response to stress"/>
    <property type="evidence" value="ECO:0007669"/>
    <property type="project" value="TreeGrafter"/>
</dbReference>
<reference evidence="2" key="1">
    <citation type="submission" date="2021-01" db="EMBL/GenBank/DDBJ databases">
        <title>Whole genome shotgun sequence of Actinoplanes cyaneus NBRC 14990.</title>
        <authorList>
            <person name="Komaki H."/>
            <person name="Tamura T."/>
        </authorList>
    </citation>
    <scope>NUCLEOTIDE SEQUENCE</scope>
    <source>
        <strain evidence="2">NBRC 14990</strain>
    </source>
</reference>
<organism evidence="2 3">
    <name type="scientific">Actinoplanes cyaneus</name>
    <dbReference type="NCBI Taxonomy" id="52696"/>
    <lineage>
        <taxon>Bacteria</taxon>
        <taxon>Bacillati</taxon>
        <taxon>Actinomycetota</taxon>
        <taxon>Actinomycetes</taxon>
        <taxon>Micromonosporales</taxon>
        <taxon>Micromonosporaceae</taxon>
        <taxon>Actinoplanes</taxon>
    </lineage>
</organism>
<dbReference type="GO" id="GO:0003700">
    <property type="term" value="F:DNA-binding transcription factor activity"/>
    <property type="evidence" value="ECO:0007669"/>
    <property type="project" value="InterPro"/>
</dbReference>
<dbReference type="PANTHER" id="PTHR33164">
    <property type="entry name" value="TRANSCRIPTIONAL REGULATOR, MARR FAMILY"/>
    <property type="match status" value="1"/>
</dbReference>
<dbReference type="EMBL" id="BOMH01000038">
    <property type="protein sequence ID" value="GID67218.1"/>
    <property type="molecule type" value="Genomic_DNA"/>
</dbReference>
<dbReference type="InterPro" id="IPR000835">
    <property type="entry name" value="HTH_MarR-typ"/>
</dbReference>
<dbReference type="Pfam" id="PF01047">
    <property type="entry name" value="MarR"/>
    <property type="match status" value="1"/>
</dbReference>
<dbReference type="Proteomes" id="UP000619479">
    <property type="component" value="Unassembled WGS sequence"/>
</dbReference>
<dbReference type="InterPro" id="IPR039422">
    <property type="entry name" value="MarR/SlyA-like"/>
</dbReference>
<evidence type="ECO:0000313" key="2">
    <source>
        <dbReference type="EMBL" id="GID67218.1"/>
    </source>
</evidence>
<accession>A0A919IKR6</accession>
<evidence type="ECO:0000313" key="3">
    <source>
        <dbReference type="Proteomes" id="UP000619479"/>
    </source>
</evidence>
<evidence type="ECO:0000259" key="1">
    <source>
        <dbReference type="PROSITE" id="PS50995"/>
    </source>
</evidence>
<name>A0A919IKR6_9ACTN</name>
<dbReference type="PANTHER" id="PTHR33164:SF43">
    <property type="entry name" value="HTH-TYPE TRANSCRIPTIONAL REPRESSOR YETL"/>
    <property type="match status" value="1"/>
</dbReference>